<dbReference type="PANTHER" id="PTHR10993">
    <property type="entry name" value="OCTANOYLTRANSFERASE"/>
    <property type="match status" value="1"/>
</dbReference>
<name>A0ABT9NC67_9ACTO</name>
<organism evidence="7 8">
    <name type="scientific">Arcanobacterium wilhelmae</name>
    <dbReference type="NCBI Taxonomy" id="1803177"/>
    <lineage>
        <taxon>Bacteria</taxon>
        <taxon>Bacillati</taxon>
        <taxon>Actinomycetota</taxon>
        <taxon>Actinomycetes</taxon>
        <taxon>Actinomycetales</taxon>
        <taxon>Actinomycetaceae</taxon>
        <taxon>Arcanobacterium</taxon>
    </lineage>
</organism>
<feature type="domain" description="BPL/LPL catalytic" evidence="6">
    <location>
        <begin position="31"/>
        <end position="209"/>
    </location>
</feature>
<dbReference type="InterPro" id="IPR045864">
    <property type="entry name" value="aa-tRNA-synth_II/BPL/LPL"/>
</dbReference>
<evidence type="ECO:0000313" key="8">
    <source>
        <dbReference type="Proteomes" id="UP001235966"/>
    </source>
</evidence>
<reference evidence="7 8" key="1">
    <citation type="submission" date="2023-07" db="EMBL/GenBank/DDBJ databases">
        <title>Sequencing the genomes of 1000 actinobacteria strains.</title>
        <authorList>
            <person name="Klenk H.-P."/>
        </authorList>
    </citation>
    <scope>NUCLEOTIDE SEQUENCE [LARGE SCALE GENOMIC DNA]</scope>
    <source>
        <strain evidence="7 8">DSM 102162</strain>
    </source>
</reference>
<sequence length="252" mass="27976">MHIVNLLDRGPQDYMAVDALQRHLHQQVAAGEREDTFIVWEAKDTYTAGRRTQPQDIPNSEIPVIAMDRGGSVTYHGPGQLVIYPIIAVTPPKDVVAFVRGTEEALIEAMRFIGLETTQVEGRSGVWIVRDGDIDRKLCAIGIKFASDTTMHGMAFNVTTDLERFMQVIPCGLADAGVATLAQEGYSYSLEKVARLLIPYLANAYQRFRREGRNNLELVHDDVAPLLEEVAAHANTLPQNTGVAWHPRKDAK</sequence>
<accession>A0ABT9NC67</accession>
<dbReference type="PROSITE" id="PS01313">
    <property type="entry name" value="LIPB"/>
    <property type="match status" value="1"/>
</dbReference>
<dbReference type="RefSeq" id="WP_278059206.1">
    <property type="nucleotide sequence ID" value="NZ_CP121247.1"/>
</dbReference>
<comment type="similarity">
    <text evidence="5">Belongs to the LipB family.</text>
</comment>
<dbReference type="HAMAP" id="MF_00013">
    <property type="entry name" value="LipB"/>
    <property type="match status" value="1"/>
</dbReference>
<dbReference type="CDD" id="cd16444">
    <property type="entry name" value="LipB"/>
    <property type="match status" value="1"/>
</dbReference>
<feature type="site" description="Lowers pKa of active site Cys" evidence="5">
    <location>
        <position position="137"/>
    </location>
</feature>
<feature type="binding site" evidence="5">
    <location>
        <begin position="69"/>
        <end position="76"/>
    </location>
    <ligand>
        <name>substrate</name>
    </ligand>
</feature>
<evidence type="ECO:0000259" key="6">
    <source>
        <dbReference type="PROSITE" id="PS51733"/>
    </source>
</evidence>
<dbReference type="InterPro" id="IPR004143">
    <property type="entry name" value="BPL_LPL_catalytic"/>
</dbReference>
<dbReference type="PANTHER" id="PTHR10993:SF7">
    <property type="entry name" value="LIPOYLTRANSFERASE 2, MITOCHONDRIAL-RELATED"/>
    <property type="match status" value="1"/>
</dbReference>
<dbReference type="Gene3D" id="3.30.930.10">
    <property type="entry name" value="Bira Bifunctional Protein, Domain 2"/>
    <property type="match status" value="1"/>
</dbReference>
<comment type="miscellaneous">
    <text evidence="5">In the reaction, the free carboxyl group of octanoic acid is attached via an amide linkage to the epsilon-amino group of a specific lysine residue of lipoyl domains of lipoate-dependent enzymes.</text>
</comment>
<evidence type="ECO:0000256" key="2">
    <source>
        <dbReference type="ARBA" id="ARBA00022679"/>
    </source>
</evidence>
<gene>
    <name evidence="5" type="primary">lipB</name>
    <name evidence="7" type="ORF">J2S49_001385</name>
</gene>
<dbReference type="InterPro" id="IPR020605">
    <property type="entry name" value="Octanoyltransferase_CS"/>
</dbReference>
<evidence type="ECO:0000256" key="3">
    <source>
        <dbReference type="ARBA" id="ARBA00023315"/>
    </source>
</evidence>
<evidence type="ECO:0000256" key="5">
    <source>
        <dbReference type="HAMAP-Rule" id="MF_00013"/>
    </source>
</evidence>
<dbReference type="Pfam" id="PF21948">
    <property type="entry name" value="LplA-B_cat"/>
    <property type="match status" value="1"/>
</dbReference>
<keyword evidence="8" id="KW-1185">Reference proteome</keyword>
<dbReference type="NCBIfam" id="NF010925">
    <property type="entry name" value="PRK14345.1"/>
    <property type="match status" value="1"/>
</dbReference>
<feature type="binding site" evidence="5">
    <location>
        <begin position="140"/>
        <end position="142"/>
    </location>
    <ligand>
        <name>substrate</name>
    </ligand>
</feature>
<comment type="pathway">
    <text evidence="1 5">Protein modification; protein lipoylation via endogenous pathway; protein N(6)-(lipoyl)lysine from octanoyl-[acyl-carrier-protein]: step 1/2.</text>
</comment>
<keyword evidence="5" id="KW-0963">Cytoplasm</keyword>
<evidence type="ECO:0000256" key="1">
    <source>
        <dbReference type="ARBA" id="ARBA00004821"/>
    </source>
</evidence>
<dbReference type="EMBL" id="JAUSQW010000001">
    <property type="protein sequence ID" value="MDP9801309.1"/>
    <property type="molecule type" value="Genomic_DNA"/>
</dbReference>
<protein>
    <recommendedName>
        <fullName evidence="5">Octanoyltransferase</fullName>
        <ecNumber evidence="5">2.3.1.181</ecNumber>
    </recommendedName>
    <alternativeName>
        <fullName evidence="5">Lipoate-protein ligase B</fullName>
    </alternativeName>
    <alternativeName>
        <fullName evidence="5">Lipoyl/octanoyl transferase</fullName>
    </alternativeName>
    <alternativeName>
        <fullName evidence="5">Octanoyl-[acyl-carrier-protein]-protein N-octanoyltransferase</fullName>
    </alternativeName>
</protein>
<proteinExistence type="inferred from homology"/>
<feature type="active site" description="Acyl-thioester intermediate" evidence="5">
    <location>
        <position position="171"/>
    </location>
</feature>
<keyword evidence="2 5" id="KW-0808">Transferase</keyword>
<comment type="function">
    <text evidence="4 5">Catalyzes the transfer of endogenously produced octanoic acid from octanoyl-acyl-carrier-protein onto the lipoyl domains of lipoate-dependent enzymes. Lipoyl-ACP can also act as a substrate although octanoyl-ACP is likely to be the physiological substrate.</text>
</comment>
<evidence type="ECO:0000313" key="7">
    <source>
        <dbReference type="EMBL" id="MDP9801309.1"/>
    </source>
</evidence>
<comment type="catalytic activity">
    <reaction evidence="5">
        <text>octanoyl-[ACP] + L-lysyl-[protein] = N(6)-octanoyl-L-lysyl-[protein] + holo-[ACP] + H(+)</text>
        <dbReference type="Rhea" id="RHEA:17665"/>
        <dbReference type="Rhea" id="RHEA-COMP:9636"/>
        <dbReference type="Rhea" id="RHEA-COMP:9685"/>
        <dbReference type="Rhea" id="RHEA-COMP:9752"/>
        <dbReference type="Rhea" id="RHEA-COMP:9928"/>
        <dbReference type="ChEBI" id="CHEBI:15378"/>
        <dbReference type="ChEBI" id="CHEBI:29969"/>
        <dbReference type="ChEBI" id="CHEBI:64479"/>
        <dbReference type="ChEBI" id="CHEBI:78463"/>
        <dbReference type="ChEBI" id="CHEBI:78809"/>
        <dbReference type="EC" id="2.3.1.181"/>
    </reaction>
</comment>
<comment type="caution">
    <text evidence="7">The sequence shown here is derived from an EMBL/GenBank/DDBJ whole genome shotgun (WGS) entry which is preliminary data.</text>
</comment>
<dbReference type="SUPFAM" id="SSF55681">
    <property type="entry name" value="Class II aaRS and biotin synthetases"/>
    <property type="match status" value="1"/>
</dbReference>
<dbReference type="GO" id="GO:0033819">
    <property type="term" value="F:lipoyl(octanoyl) transferase activity"/>
    <property type="evidence" value="ECO:0007669"/>
    <property type="project" value="UniProtKB-EC"/>
</dbReference>
<dbReference type="NCBIfam" id="TIGR00214">
    <property type="entry name" value="lipB"/>
    <property type="match status" value="1"/>
</dbReference>
<dbReference type="EC" id="2.3.1.181" evidence="5"/>
<dbReference type="Proteomes" id="UP001235966">
    <property type="component" value="Unassembled WGS sequence"/>
</dbReference>
<dbReference type="InterPro" id="IPR000544">
    <property type="entry name" value="Octanoyltransferase"/>
</dbReference>
<comment type="subcellular location">
    <subcellularLocation>
        <location evidence="5">Cytoplasm</location>
    </subcellularLocation>
</comment>
<evidence type="ECO:0000256" key="4">
    <source>
        <dbReference type="ARBA" id="ARBA00024732"/>
    </source>
</evidence>
<keyword evidence="3 5" id="KW-0012">Acyltransferase</keyword>
<feature type="binding site" evidence="5">
    <location>
        <begin position="153"/>
        <end position="155"/>
    </location>
    <ligand>
        <name>substrate</name>
    </ligand>
</feature>
<dbReference type="PROSITE" id="PS51733">
    <property type="entry name" value="BPL_LPL_CATALYTIC"/>
    <property type="match status" value="1"/>
</dbReference>